<evidence type="ECO:0000256" key="22">
    <source>
        <dbReference type="ARBA" id="ARBA00048592"/>
    </source>
</evidence>
<dbReference type="Gene3D" id="1.20.140.10">
    <property type="entry name" value="Butyryl-CoA Dehydrogenase, subunit A, domain 3"/>
    <property type="match status" value="1"/>
</dbReference>
<feature type="domain" description="Acyl-CoA oxidase/dehydrogenase middle" evidence="29">
    <location>
        <begin position="177"/>
        <end position="272"/>
    </location>
</feature>
<evidence type="ECO:0000256" key="23">
    <source>
        <dbReference type="ARBA" id="ARBA00049096"/>
    </source>
</evidence>
<keyword evidence="14" id="KW-0496">Mitochondrion</keyword>
<dbReference type="CDD" id="cd01158">
    <property type="entry name" value="SCAD_SBCAD"/>
    <property type="match status" value="1"/>
</dbReference>
<evidence type="ECO:0000256" key="18">
    <source>
        <dbReference type="ARBA" id="ARBA00041537"/>
    </source>
</evidence>
<evidence type="ECO:0000256" key="11">
    <source>
        <dbReference type="ARBA" id="ARBA00022990"/>
    </source>
</evidence>
<comment type="cofactor">
    <cofactor evidence="1 27">
        <name>FAD</name>
        <dbReference type="ChEBI" id="CHEBI:57692"/>
    </cofactor>
</comment>
<evidence type="ECO:0000256" key="5">
    <source>
        <dbReference type="ARBA" id="ARBA00011881"/>
    </source>
</evidence>
<comment type="catalytic activity">
    <reaction evidence="21">
        <text>valproyl-CoA + oxidized [electron-transfer flavoprotein] + H(+) = (2E)-2-propylpent-2-enoyl-CoA + reduced [electron-transfer flavoprotein]</text>
        <dbReference type="Rhea" id="RHEA:65344"/>
        <dbReference type="Rhea" id="RHEA-COMP:10685"/>
        <dbReference type="Rhea" id="RHEA-COMP:10686"/>
        <dbReference type="ChEBI" id="CHEBI:15378"/>
        <dbReference type="ChEBI" id="CHEBI:57692"/>
        <dbReference type="ChEBI" id="CHEBI:58307"/>
        <dbReference type="ChEBI" id="CHEBI:156457"/>
        <dbReference type="ChEBI" id="CHEBI:156458"/>
    </reaction>
    <physiologicalReaction direction="left-to-right" evidence="21">
        <dbReference type="Rhea" id="RHEA:65345"/>
    </physiologicalReaction>
</comment>
<comment type="catalytic activity">
    <reaction evidence="26">
        <text>2-methylpropanoyl-CoA + oxidized [electron-transfer flavoprotein] + H(+) = 2-methylpropenoyl-CoA + reduced [electron-transfer flavoprotein]</text>
        <dbReference type="Rhea" id="RHEA:44180"/>
        <dbReference type="Rhea" id="RHEA-COMP:10685"/>
        <dbReference type="Rhea" id="RHEA-COMP:10686"/>
        <dbReference type="ChEBI" id="CHEBI:15378"/>
        <dbReference type="ChEBI" id="CHEBI:57338"/>
        <dbReference type="ChEBI" id="CHEBI:57692"/>
        <dbReference type="ChEBI" id="CHEBI:58307"/>
        <dbReference type="ChEBI" id="CHEBI:62500"/>
    </reaction>
    <physiologicalReaction direction="left-to-right" evidence="26">
        <dbReference type="Rhea" id="RHEA:44181"/>
    </physiologicalReaction>
</comment>
<dbReference type="InterPro" id="IPR036250">
    <property type="entry name" value="AcylCo_DH-like_C"/>
</dbReference>
<dbReference type="InterPro" id="IPR009075">
    <property type="entry name" value="AcylCo_DH/oxidase_C"/>
</dbReference>
<comment type="catalytic activity">
    <reaction evidence="23">
        <text>butanoyl-CoA + oxidized [electron-transfer flavoprotein] + H(+) = (2E)-butenoyl-CoA + reduced [electron-transfer flavoprotein]</text>
        <dbReference type="Rhea" id="RHEA:24004"/>
        <dbReference type="Rhea" id="RHEA-COMP:10685"/>
        <dbReference type="Rhea" id="RHEA-COMP:10686"/>
        <dbReference type="ChEBI" id="CHEBI:15378"/>
        <dbReference type="ChEBI" id="CHEBI:57332"/>
        <dbReference type="ChEBI" id="CHEBI:57371"/>
        <dbReference type="ChEBI" id="CHEBI:57692"/>
        <dbReference type="ChEBI" id="CHEBI:58307"/>
    </reaction>
    <physiologicalReaction direction="left-to-right" evidence="23">
        <dbReference type="Rhea" id="RHEA:24005"/>
    </physiologicalReaction>
</comment>
<dbReference type="Gene3D" id="1.10.540.10">
    <property type="entry name" value="Acyl-CoA dehydrogenase/oxidase, N-terminal domain"/>
    <property type="match status" value="1"/>
</dbReference>
<dbReference type="GO" id="GO:0050660">
    <property type="term" value="F:flavin adenine dinucleotide binding"/>
    <property type="evidence" value="ECO:0007669"/>
    <property type="project" value="InterPro"/>
</dbReference>
<dbReference type="SUPFAM" id="SSF47203">
    <property type="entry name" value="Acyl-CoA dehydrogenase C-terminal domain-like"/>
    <property type="match status" value="1"/>
</dbReference>
<evidence type="ECO:0000313" key="32">
    <source>
        <dbReference type="Proteomes" id="UP000291343"/>
    </source>
</evidence>
<evidence type="ECO:0000256" key="3">
    <source>
        <dbReference type="ARBA" id="ARBA00005198"/>
    </source>
</evidence>
<dbReference type="InterPro" id="IPR006089">
    <property type="entry name" value="Acyl-CoA_DH_CS"/>
</dbReference>
<comment type="subunit">
    <text evidence="5">Homotetramer.</text>
</comment>
<evidence type="ECO:0000256" key="24">
    <source>
        <dbReference type="ARBA" id="ARBA00049192"/>
    </source>
</evidence>
<evidence type="ECO:0000256" key="20">
    <source>
        <dbReference type="ARBA" id="ARBA00048235"/>
    </source>
</evidence>
<evidence type="ECO:0000256" key="17">
    <source>
        <dbReference type="ARBA" id="ARBA00039850"/>
    </source>
</evidence>
<evidence type="ECO:0000256" key="1">
    <source>
        <dbReference type="ARBA" id="ARBA00001974"/>
    </source>
</evidence>
<comment type="pathway">
    <text evidence="3">Lipid metabolism; mitochondrial fatty acid beta-oxidation.</text>
</comment>
<dbReference type="FunFam" id="1.10.540.10:FF:000012">
    <property type="entry name" value="Acyl-CoA dehydrogenase short/branched chain"/>
    <property type="match status" value="1"/>
</dbReference>
<keyword evidence="10" id="KW-0809">Transit peptide</keyword>
<name>A0A482WKX9_LAOST</name>
<dbReference type="PROSITE" id="PS00073">
    <property type="entry name" value="ACYL_COA_DH_2"/>
    <property type="match status" value="1"/>
</dbReference>
<keyword evidence="11" id="KW-0007">Acetylation</keyword>
<evidence type="ECO:0000256" key="19">
    <source>
        <dbReference type="ARBA" id="ARBA00042821"/>
    </source>
</evidence>
<dbReference type="GO" id="GO:0006631">
    <property type="term" value="P:fatty acid metabolic process"/>
    <property type="evidence" value="ECO:0007669"/>
    <property type="project" value="UniProtKB-KW"/>
</dbReference>
<feature type="domain" description="Acyl-CoA dehydrogenase/oxidase N-terminal" evidence="30">
    <location>
        <begin position="62"/>
        <end position="172"/>
    </location>
</feature>
<dbReference type="InterPro" id="IPR046373">
    <property type="entry name" value="Acyl-CoA_Oxase/DH_mid-dom_sf"/>
</dbReference>
<sequence length="438" mass="48156">MMTFLSLNSLVTILIKQNHVFRLKVRRPTQTFLRAALKRQFSGTPLVEAPSSIHAPPLTIFSEDEALLKETANKFAKEMVAPLVKKMEQEKKIDDGLLKALFDNGFMGLEIDTKYGGAGSSFFSSILIIEEISKVDPALSIIVDIQNTLVNAMIAKLGTEEQKDKYLPRLATDMASSFALSETQSGSDAFALRTKAVKDGSDYIINGSKMWISNSDVAGLFLVMVNADVSKGYRGITCFIVERDTPGLSIGKKEDKLGMKCSGTCTVNFDNVRVPESNILGEFGSGYRYAAGFLNQGRIGIAAQMVGLAQGCFDATIPYTLQREQFGDKIFSFQAVQHQLSNIATEIECARLLTYNAARLLEGGHPFIKEASMAKYFASNAAVRTTAACIDLMGGVGFTTDFPQEKFYRDCKVGSIYEGTTNMQLNTIAKYLKKEYEE</sequence>
<dbReference type="Pfam" id="PF02770">
    <property type="entry name" value="Acyl-CoA_dh_M"/>
    <property type="match status" value="1"/>
</dbReference>
<evidence type="ECO:0000256" key="13">
    <source>
        <dbReference type="ARBA" id="ARBA00023098"/>
    </source>
</evidence>
<dbReference type="STRING" id="195883.A0A482WKX9"/>
<dbReference type="EC" id="1.3.8.5" evidence="16"/>
<comment type="similarity">
    <text evidence="4 27">Belongs to the acyl-CoA dehydrogenase family.</text>
</comment>
<dbReference type="PROSITE" id="PS00072">
    <property type="entry name" value="ACYL_COA_DH_1"/>
    <property type="match status" value="1"/>
</dbReference>
<dbReference type="Pfam" id="PF02771">
    <property type="entry name" value="Acyl-CoA_dh_N"/>
    <property type="match status" value="1"/>
</dbReference>
<evidence type="ECO:0000259" key="30">
    <source>
        <dbReference type="Pfam" id="PF02771"/>
    </source>
</evidence>
<dbReference type="PANTHER" id="PTHR43884">
    <property type="entry name" value="ACYL-COA DEHYDROGENASE"/>
    <property type="match status" value="1"/>
</dbReference>
<dbReference type="GO" id="GO:0003853">
    <property type="term" value="F:short-chain 2-methyl fatty acyl-CoA dehydrogenase activity"/>
    <property type="evidence" value="ECO:0007669"/>
    <property type="project" value="UniProtKB-EC"/>
</dbReference>
<dbReference type="OrthoDB" id="10262177at2759"/>
<evidence type="ECO:0000313" key="31">
    <source>
        <dbReference type="EMBL" id="RZF34174.1"/>
    </source>
</evidence>
<dbReference type="FunCoup" id="A0A482WKX9">
    <property type="interactions" value="1213"/>
</dbReference>
<dbReference type="GO" id="GO:0046395">
    <property type="term" value="P:carboxylic acid catabolic process"/>
    <property type="evidence" value="ECO:0007669"/>
    <property type="project" value="UniProtKB-ARBA"/>
</dbReference>
<gene>
    <name evidence="31" type="ORF">LSTR_LSTR003584</name>
</gene>
<feature type="domain" description="Acyl-CoA dehydrogenase/oxidase C-terminal" evidence="28">
    <location>
        <begin position="284"/>
        <end position="431"/>
    </location>
</feature>
<keyword evidence="7 27" id="KW-0285">Flavoprotein</keyword>
<evidence type="ECO:0000256" key="2">
    <source>
        <dbReference type="ARBA" id="ARBA00004305"/>
    </source>
</evidence>
<dbReference type="SUPFAM" id="SSF56645">
    <property type="entry name" value="Acyl-CoA dehydrogenase NM domain-like"/>
    <property type="match status" value="1"/>
</dbReference>
<reference evidence="31 32" key="1">
    <citation type="journal article" date="2017" name="Gigascience">
        <title>Genome sequence of the small brown planthopper, Laodelphax striatellus.</title>
        <authorList>
            <person name="Zhu J."/>
            <person name="Jiang F."/>
            <person name="Wang X."/>
            <person name="Yang P."/>
            <person name="Bao Y."/>
            <person name="Zhao W."/>
            <person name="Wang W."/>
            <person name="Lu H."/>
            <person name="Wang Q."/>
            <person name="Cui N."/>
            <person name="Li J."/>
            <person name="Chen X."/>
            <person name="Luo L."/>
            <person name="Yu J."/>
            <person name="Kang L."/>
            <person name="Cui F."/>
        </authorList>
    </citation>
    <scope>NUCLEOTIDE SEQUENCE [LARGE SCALE GENOMIC DNA]</scope>
    <source>
        <strain evidence="31">Lst14</strain>
    </source>
</reference>
<keyword evidence="32" id="KW-1185">Reference proteome</keyword>
<evidence type="ECO:0000256" key="8">
    <source>
        <dbReference type="ARBA" id="ARBA00022827"/>
    </source>
</evidence>
<evidence type="ECO:0000259" key="29">
    <source>
        <dbReference type="Pfam" id="PF02770"/>
    </source>
</evidence>
<dbReference type="SMR" id="A0A482WKX9"/>
<comment type="pathway">
    <text evidence="15">Amino-acid degradation; L-isoleucine degradation.</text>
</comment>
<comment type="catalytic activity">
    <reaction evidence="25">
        <text>(2S)-2-methylbutanoyl-CoA + oxidized [electron-transfer flavoprotein] + H(+) = (2E)-2-methylbut-2-enoyl-CoA + reduced [electron-transfer flavoprotein]</text>
        <dbReference type="Rhea" id="RHEA:48256"/>
        <dbReference type="Rhea" id="RHEA-COMP:10685"/>
        <dbReference type="Rhea" id="RHEA-COMP:10686"/>
        <dbReference type="ChEBI" id="CHEBI:15378"/>
        <dbReference type="ChEBI" id="CHEBI:57337"/>
        <dbReference type="ChEBI" id="CHEBI:57692"/>
        <dbReference type="ChEBI" id="CHEBI:58307"/>
        <dbReference type="ChEBI" id="CHEBI:88166"/>
    </reaction>
    <physiologicalReaction direction="left-to-right" evidence="25">
        <dbReference type="Rhea" id="RHEA:48257"/>
    </physiologicalReaction>
</comment>
<evidence type="ECO:0000256" key="21">
    <source>
        <dbReference type="ARBA" id="ARBA00048307"/>
    </source>
</evidence>
<dbReference type="InterPro" id="IPR009100">
    <property type="entry name" value="AcylCoA_DH/oxidase_NM_dom_sf"/>
</dbReference>
<keyword evidence="12 27" id="KW-0560">Oxidoreductase</keyword>
<dbReference type="Proteomes" id="UP000291343">
    <property type="component" value="Unassembled WGS sequence"/>
</dbReference>
<dbReference type="GO" id="GO:0005759">
    <property type="term" value="C:mitochondrial matrix"/>
    <property type="evidence" value="ECO:0007669"/>
    <property type="project" value="UniProtKB-SubCell"/>
</dbReference>
<evidence type="ECO:0000256" key="6">
    <source>
        <dbReference type="ARBA" id="ARBA00022553"/>
    </source>
</evidence>
<dbReference type="EMBL" id="QKKF02032524">
    <property type="protein sequence ID" value="RZF34174.1"/>
    <property type="molecule type" value="Genomic_DNA"/>
</dbReference>
<keyword evidence="9" id="KW-0276">Fatty acid metabolism</keyword>
<comment type="catalytic activity">
    <reaction evidence="24">
        <text>hexanoyl-CoA + oxidized [electron-transfer flavoprotein] + H(+) = (2E)-hexenoyl-CoA + reduced [electron-transfer flavoprotein]</text>
        <dbReference type="Rhea" id="RHEA:43464"/>
        <dbReference type="Rhea" id="RHEA-COMP:10685"/>
        <dbReference type="Rhea" id="RHEA-COMP:10686"/>
        <dbReference type="ChEBI" id="CHEBI:15378"/>
        <dbReference type="ChEBI" id="CHEBI:57692"/>
        <dbReference type="ChEBI" id="CHEBI:58307"/>
        <dbReference type="ChEBI" id="CHEBI:62077"/>
        <dbReference type="ChEBI" id="CHEBI:62620"/>
    </reaction>
    <physiologicalReaction direction="left-to-right" evidence="24">
        <dbReference type="Rhea" id="RHEA:43465"/>
    </physiologicalReaction>
</comment>
<dbReference type="InterPro" id="IPR006091">
    <property type="entry name" value="Acyl-CoA_Oxase/DH_mid-dom"/>
</dbReference>
<dbReference type="InterPro" id="IPR013786">
    <property type="entry name" value="AcylCoA_DH/ox_N"/>
</dbReference>
<evidence type="ECO:0000256" key="15">
    <source>
        <dbReference type="ARBA" id="ARBA00037895"/>
    </source>
</evidence>
<evidence type="ECO:0000256" key="26">
    <source>
        <dbReference type="ARBA" id="ARBA00051903"/>
    </source>
</evidence>
<dbReference type="InParanoid" id="A0A482WKX9"/>
<dbReference type="Gene3D" id="2.40.110.10">
    <property type="entry name" value="Butyryl-CoA Dehydrogenase, subunit A, domain 2"/>
    <property type="match status" value="1"/>
</dbReference>
<proteinExistence type="inferred from homology"/>
<evidence type="ECO:0000256" key="14">
    <source>
        <dbReference type="ARBA" id="ARBA00023128"/>
    </source>
</evidence>
<accession>A0A482WKX9</accession>
<evidence type="ECO:0000256" key="12">
    <source>
        <dbReference type="ARBA" id="ARBA00023002"/>
    </source>
</evidence>
<dbReference type="PANTHER" id="PTHR43884:SF1">
    <property type="entry name" value="SHORT_BRANCHED CHAIN SPECIFIC ACYL-COA DEHYDROGENASE, MITOCHONDRIAL"/>
    <property type="match status" value="1"/>
</dbReference>
<evidence type="ECO:0000256" key="4">
    <source>
        <dbReference type="ARBA" id="ARBA00009347"/>
    </source>
</evidence>
<keyword evidence="6" id="KW-0597">Phosphoprotein</keyword>
<dbReference type="InterPro" id="IPR037069">
    <property type="entry name" value="AcylCoA_DH/ox_N_sf"/>
</dbReference>
<protein>
    <recommendedName>
        <fullName evidence="17">Short/branched chain specific acyl-CoA dehydrogenase, mitochondrial</fullName>
        <ecNumber evidence="16">1.3.8.5</ecNumber>
    </recommendedName>
    <alternativeName>
        <fullName evidence="19">2-methyl branched chain acyl-CoA dehydrogenase</fullName>
    </alternativeName>
    <alternativeName>
        <fullName evidence="18">2-methylbutyryl-coenzyme A dehydrogenase</fullName>
    </alternativeName>
</protein>
<organism evidence="31 32">
    <name type="scientific">Laodelphax striatellus</name>
    <name type="common">Small brown planthopper</name>
    <name type="synonym">Delphax striatella</name>
    <dbReference type="NCBI Taxonomy" id="195883"/>
    <lineage>
        <taxon>Eukaryota</taxon>
        <taxon>Metazoa</taxon>
        <taxon>Ecdysozoa</taxon>
        <taxon>Arthropoda</taxon>
        <taxon>Hexapoda</taxon>
        <taxon>Insecta</taxon>
        <taxon>Pterygota</taxon>
        <taxon>Neoptera</taxon>
        <taxon>Paraneoptera</taxon>
        <taxon>Hemiptera</taxon>
        <taxon>Auchenorrhyncha</taxon>
        <taxon>Fulgoroidea</taxon>
        <taxon>Delphacidae</taxon>
        <taxon>Criomorphinae</taxon>
        <taxon>Laodelphax</taxon>
    </lineage>
</organism>
<dbReference type="FunFam" id="1.20.140.10:FF:000002">
    <property type="entry name" value="Acyl-CoA dehydrogenase short/branched chain"/>
    <property type="match status" value="1"/>
</dbReference>
<comment type="subcellular location">
    <subcellularLocation>
        <location evidence="2">Mitochondrion matrix</location>
    </subcellularLocation>
</comment>
<dbReference type="Pfam" id="PF00441">
    <property type="entry name" value="Acyl-CoA_dh_1"/>
    <property type="match status" value="1"/>
</dbReference>
<comment type="caution">
    <text evidence="31">The sequence shown here is derived from an EMBL/GenBank/DDBJ whole genome shotgun (WGS) entry which is preliminary data.</text>
</comment>
<evidence type="ECO:0000256" key="9">
    <source>
        <dbReference type="ARBA" id="ARBA00022832"/>
    </source>
</evidence>
<comment type="catalytic activity">
    <reaction evidence="22">
        <text>(2R)-2-methylbutanoyl-CoA + oxidized [electron-transfer flavoprotein] + H(+) = ethylacryloyl-CoA + reduced [electron-transfer flavoprotein]</text>
        <dbReference type="Rhea" id="RHEA:65296"/>
        <dbReference type="Rhea" id="RHEA-COMP:10685"/>
        <dbReference type="Rhea" id="RHEA-COMP:10686"/>
        <dbReference type="ChEBI" id="CHEBI:15378"/>
        <dbReference type="ChEBI" id="CHEBI:57692"/>
        <dbReference type="ChEBI" id="CHEBI:58307"/>
        <dbReference type="ChEBI" id="CHEBI:156439"/>
        <dbReference type="ChEBI" id="CHEBI:156440"/>
    </reaction>
    <physiologicalReaction direction="left-to-right" evidence="22">
        <dbReference type="Rhea" id="RHEA:65297"/>
    </physiologicalReaction>
</comment>
<comment type="catalytic activity">
    <reaction evidence="20">
        <text>2-methylbutanoyl-CoA + oxidized [electron-transfer flavoprotein] + H(+) = (2E)-2-methylbut-2-enoyl-CoA + reduced [electron-transfer flavoprotein]</text>
        <dbReference type="Rhea" id="RHEA:43780"/>
        <dbReference type="Rhea" id="RHEA-COMP:10685"/>
        <dbReference type="Rhea" id="RHEA-COMP:10686"/>
        <dbReference type="ChEBI" id="CHEBI:15378"/>
        <dbReference type="ChEBI" id="CHEBI:57336"/>
        <dbReference type="ChEBI" id="CHEBI:57337"/>
        <dbReference type="ChEBI" id="CHEBI:57692"/>
        <dbReference type="ChEBI" id="CHEBI:58307"/>
        <dbReference type="EC" id="1.3.8.5"/>
    </reaction>
    <physiologicalReaction direction="left-to-right" evidence="20">
        <dbReference type="Rhea" id="RHEA:43781"/>
    </physiologicalReaction>
</comment>
<evidence type="ECO:0000256" key="7">
    <source>
        <dbReference type="ARBA" id="ARBA00022630"/>
    </source>
</evidence>
<dbReference type="FunFam" id="2.40.110.10:FF:000001">
    <property type="entry name" value="Acyl-CoA dehydrogenase, mitochondrial"/>
    <property type="match status" value="1"/>
</dbReference>
<evidence type="ECO:0000256" key="27">
    <source>
        <dbReference type="RuleBase" id="RU362125"/>
    </source>
</evidence>
<dbReference type="AlphaFoldDB" id="A0A482WKX9"/>
<keyword evidence="13" id="KW-0443">Lipid metabolism</keyword>
<evidence type="ECO:0000256" key="10">
    <source>
        <dbReference type="ARBA" id="ARBA00022946"/>
    </source>
</evidence>
<evidence type="ECO:0000256" key="25">
    <source>
        <dbReference type="ARBA" id="ARBA00049552"/>
    </source>
</evidence>
<evidence type="ECO:0000256" key="16">
    <source>
        <dbReference type="ARBA" id="ARBA00039036"/>
    </source>
</evidence>
<keyword evidence="8 27" id="KW-0274">FAD</keyword>
<evidence type="ECO:0000259" key="28">
    <source>
        <dbReference type="Pfam" id="PF00441"/>
    </source>
</evidence>